<reference evidence="11 13" key="3">
    <citation type="submission" date="2016-10" db="EMBL/GenBank/DDBJ databases">
        <authorList>
            <person name="de Groot N.N."/>
        </authorList>
    </citation>
    <scope>NUCLEOTIDE SEQUENCE [LARGE SCALE GENOMIC DNA]</scope>
    <source>
        <strain evidence="11 13">CGMCC 1.6117</strain>
    </source>
</reference>
<dbReference type="InterPro" id="IPR050638">
    <property type="entry name" value="AA-Vitamin_Transporters"/>
</dbReference>
<protein>
    <submittedName>
        <fullName evidence="11">Chloramphenicol-sensitive protein RarD</fullName>
    </submittedName>
    <submittedName>
        <fullName evidence="10">RarD protein</fullName>
    </submittedName>
</protein>
<feature type="transmembrane region" description="Helical" evidence="8">
    <location>
        <begin position="125"/>
        <end position="142"/>
    </location>
</feature>
<feature type="transmembrane region" description="Helical" evidence="8">
    <location>
        <begin position="247"/>
        <end position="265"/>
    </location>
</feature>
<dbReference type="Pfam" id="PF00892">
    <property type="entry name" value="EamA"/>
    <property type="match status" value="1"/>
</dbReference>
<dbReference type="EMBL" id="FOJO01000016">
    <property type="protein sequence ID" value="SFA56954.1"/>
    <property type="molecule type" value="Genomic_DNA"/>
</dbReference>
<reference evidence="10 12" key="2">
    <citation type="submission" date="2014-10" db="EMBL/GenBank/DDBJ databases">
        <title>Paracoccus sanguinis sp. nov., isolated from clinical specimens of New York State patients.</title>
        <authorList>
            <person name="Mingle L.A."/>
            <person name="Cole J.A."/>
            <person name="Lapierre P."/>
            <person name="Musser K.A."/>
        </authorList>
    </citation>
    <scope>NUCLEOTIDE SEQUENCE [LARGE SCALE GENOMIC DNA]</scope>
    <source>
        <strain evidence="10 12">JCM 14014</strain>
    </source>
</reference>
<keyword evidence="12" id="KW-1185">Reference proteome</keyword>
<feature type="domain" description="EamA" evidence="9">
    <location>
        <begin position="6"/>
        <end position="141"/>
    </location>
</feature>
<dbReference type="OrthoDB" id="369870at2"/>
<dbReference type="RefSeq" id="WP_036741861.1">
    <property type="nucleotide sequence ID" value="NZ_FOJO01000016.1"/>
</dbReference>
<comment type="subcellular location">
    <subcellularLocation>
        <location evidence="1">Cell membrane</location>
        <topology evidence="1">Multi-pass membrane protein</topology>
    </subcellularLocation>
</comment>
<evidence type="ECO:0000256" key="8">
    <source>
        <dbReference type="SAM" id="Phobius"/>
    </source>
</evidence>
<dbReference type="SUPFAM" id="SSF103481">
    <property type="entry name" value="Multidrug resistance efflux transporter EmrE"/>
    <property type="match status" value="2"/>
</dbReference>
<dbReference type="AlphaFoldDB" id="A0A099EZY9"/>
<keyword evidence="3" id="KW-0813">Transport</keyword>
<proteinExistence type="inferred from homology"/>
<dbReference type="Proteomes" id="UP000029846">
    <property type="component" value="Unassembled WGS sequence"/>
</dbReference>
<evidence type="ECO:0000313" key="12">
    <source>
        <dbReference type="Proteomes" id="UP000029846"/>
    </source>
</evidence>
<feature type="transmembrane region" description="Helical" evidence="8">
    <location>
        <begin position="148"/>
        <end position="164"/>
    </location>
</feature>
<accession>A0A099EZY9</accession>
<dbReference type="STRING" id="376733.SAMN04487972_11639"/>
<dbReference type="Proteomes" id="UP000182312">
    <property type="component" value="Unassembled WGS sequence"/>
</dbReference>
<evidence type="ECO:0000256" key="2">
    <source>
        <dbReference type="ARBA" id="ARBA00007362"/>
    </source>
</evidence>
<name>A0A099EZY9_9RHOB</name>
<reference evidence="10 12" key="1">
    <citation type="submission" date="2014-09" db="EMBL/GenBank/DDBJ databases">
        <authorList>
            <person name="McGinnis J.M."/>
            <person name="Wolfgang W.J."/>
        </authorList>
    </citation>
    <scope>NUCLEOTIDE SEQUENCE [LARGE SCALE GENOMIC DNA]</scope>
    <source>
        <strain evidence="10 12">JCM 14014</strain>
    </source>
</reference>
<evidence type="ECO:0000313" key="11">
    <source>
        <dbReference type="EMBL" id="SFA56954.1"/>
    </source>
</evidence>
<evidence type="ECO:0000256" key="3">
    <source>
        <dbReference type="ARBA" id="ARBA00022448"/>
    </source>
</evidence>
<evidence type="ECO:0000256" key="4">
    <source>
        <dbReference type="ARBA" id="ARBA00022475"/>
    </source>
</evidence>
<evidence type="ECO:0000256" key="7">
    <source>
        <dbReference type="ARBA" id="ARBA00023136"/>
    </source>
</evidence>
<sequence length="303" mass="32124">MTERSKGFLAIIACCVTWGLSPVYYRLLADVPVIEVLAHRTIWSLLLFLAIFAVQGRLGDLPRAIRGPWAGRIALAALTISGNWGLFIWAVQAGHVVQTSLGYYIYPLVAVLLGVLAYGERLGRFQALAVALAVLAVALLTWGLGVAPWISLTLAASMGFYGVIKKSLPLGPAMSVGGEVALLTPLALLWLALQGGGALPAGLSAPLAFGSGWGVSLLLAFSGVITAIPLVLFAYSARRVEMTTLGLMFYLNPTLQFLCAVALFGERVTGWHVIAFAMIWTALAIYSVAGIRQSRRAVALANG</sequence>
<feature type="transmembrane region" description="Helical" evidence="8">
    <location>
        <begin position="7"/>
        <end position="25"/>
    </location>
</feature>
<dbReference type="InterPro" id="IPR004626">
    <property type="entry name" value="RarD"/>
</dbReference>
<evidence type="ECO:0000256" key="6">
    <source>
        <dbReference type="ARBA" id="ARBA00022989"/>
    </source>
</evidence>
<feature type="transmembrane region" description="Helical" evidence="8">
    <location>
        <begin position="213"/>
        <end position="235"/>
    </location>
</feature>
<feature type="transmembrane region" description="Helical" evidence="8">
    <location>
        <begin position="271"/>
        <end position="289"/>
    </location>
</feature>
<dbReference type="GO" id="GO:0005886">
    <property type="term" value="C:plasma membrane"/>
    <property type="evidence" value="ECO:0007669"/>
    <property type="project" value="UniProtKB-SubCell"/>
</dbReference>
<evidence type="ECO:0000256" key="1">
    <source>
        <dbReference type="ARBA" id="ARBA00004651"/>
    </source>
</evidence>
<evidence type="ECO:0000259" key="9">
    <source>
        <dbReference type="Pfam" id="PF00892"/>
    </source>
</evidence>
<organism evidence="10 12">
    <name type="scientific">Paracoccus halophilus</name>
    <dbReference type="NCBI Taxonomy" id="376733"/>
    <lineage>
        <taxon>Bacteria</taxon>
        <taxon>Pseudomonadati</taxon>
        <taxon>Pseudomonadota</taxon>
        <taxon>Alphaproteobacteria</taxon>
        <taxon>Rhodobacterales</taxon>
        <taxon>Paracoccaceae</taxon>
        <taxon>Paracoccus</taxon>
    </lineage>
</organism>
<feature type="transmembrane region" description="Helical" evidence="8">
    <location>
        <begin position="176"/>
        <end position="193"/>
    </location>
</feature>
<keyword evidence="4" id="KW-1003">Cell membrane</keyword>
<feature type="transmembrane region" description="Helical" evidence="8">
    <location>
        <begin position="70"/>
        <end position="89"/>
    </location>
</feature>
<feature type="transmembrane region" description="Helical" evidence="8">
    <location>
        <begin position="101"/>
        <end position="118"/>
    </location>
</feature>
<dbReference type="PANTHER" id="PTHR32322:SF2">
    <property type="entry name" value="EAMA DOMAIN-CONTAINING PROTEIN"/>
    <property type="match status" value="1"/>
</dbReference>
<dbReference type="EMBL" id="JRKN01000017">
    <property type="protein sequence ID" value="KGJ03809.1"/>
    <property type="molecule type" value="Genomic_DNA"/>
</dbReference>
<evidence type="ECO:0000313" key="10">
    <source>
        <dbReference type="EMBL" id="KGJ03809.1"/>
    </source>
</evidence>
<feature type="transmembrane region" description="Helical" evidence="8">
    <location>
        <begin position="37"/>
        <end position="58"/>
    </location>
</feature>
<keyword evidence="5 8" id="KW-0812">Transmembrane</keyword>
<dbReference type="NCBIfam" id="TIGR00688">
    <property type="entry name" value="rarD"/>
    <property type="match status" value="1"/>
</dbReference>
<gene>
    <name evidence="10" type="ORF">IT41_12795</name>
    <name evidence="11" type="ORF">SAMN04487972_11639</name>
</gene>
<dbReference type="InterPro" id="IPR000620">
    <property type="entry name" value="EamA_dom"/>
</dbReference>
<evidence type="ECO:0000256" key="5">
    <source>
        <dbReference type="ARBA" id="ARBA00022692"/>
    </source>
</evidence>
<keyword evidence="7 8" id="KW-0472">Membrane</keyword>
<comment type="similarity">
    <text evidence="2">Belongs to the EamA transporter family.</text>
</comment>
<dbReference type="eggNOG" id="COG2962">
    <property type="taxonomic scope" value="Bacteria"/>
</dbReference>
<evidence type="ECO:0000313" key="13">
    <source>
        <dbReference type="Proteomes" id="UP000182312"/>
    </source>
</evidence>
<keyword evidence="6 8" id="KW-1133">Transmembrane helix</keyword>
<dbReference type="PANTHER" id="PTHR32322">
    <property type="entry name" value="INNER MEMBRANE TRANSPORTER"/>
    <property type="match status" value="1"/>
</dbReference>
<dbReference type="InterPro" id="IPR037185">
    <property type="entry name" value="EmrE-like"/>
</dbReference>